<organism evidence="2 3">
    <name type="scientific">Falsibacillus albus</name>
    <dbReference type="NCBI Taxonomy" id="2478915"/>
    <lineage>
        <taxon>Bacteria</taxon>
        <taxon>Bacillati</taxon>
        <taxon>Bacillota</taxon>
        <taxon>Bacilli</taxon>
        <taxon>Bacillales</taxon>
        <taxon>Bacillaceae</taxon>
        <taxon>Falsibacillus</taxon>
    </lineage>
</organism>
<proteinExistence type="predicted"/>
<dbReference type="RefSeq" id="WP_121680077.1">
    <property type="nucleotide sequence ID" value="NZ_RCVZ01000004.1"/>
</dbReference>
<evidence type="ECO:0000256" key="1">
    <source>
        <dbReference type="SAM" id="Phobius"/>
    </source>
</evidence>
<dbReference type="OrthoDB" id="2595090at2"/>
<sequence length="181" mass="21241">MSDLPQYIIPFALIAFILYRRIKRSIGFQLYKPKRLLIRSAIFCIVSFMILAASLLHPSDYLYDFFGVMAGSIILIYAFKHSSLEIRVEKLYYRTHIWIESLILFIFLSRFLYRFTYVILVGNSQGSQDPIQFSQAFTRDPWSRAVFFLLATYYVGFNLYIWKKGKRKLVNGTGKDANVLI</sequence>
<feature type="transmembrane region" description="Helical" evidence="1">
    <location>
        <begin position="91"/>
        <end position="113"/>
    </location>
</feature>
<evidence type="ECO:0000313" key="2">
    <source>
        <dbReference type="EMBL" id="RLQ96224.1"/>
    </source>
</evidence>
<feature type="transmembrane region" description="Helical" evidence="1">
    <location>
        <begin position="6"/>
        <end position="22"/>
    </location>
</feature>
<feature type="transmembrane region" description="Helical" evidence="1">
    <location>
        <begin position="142"/>
        <end position="162"/>
    </location>
</feature>
<dbReference type="EMBL" id="RCVZ01000004">
    <property type="protein sequence ID" value="RLQ96224.1"/>
    <property type="molecule type" value="Genomic_DNA"/>
</dbReference>
<reference evidence="2 3" key="1">
    <citation type="submission" date="2018-10" db="EMBL/GenBank/DDBJ databases">
        <title>Falsibacillus sp. genome draft.</title>
        <authorList>
            <person name="Shi S."/>
        </authorList>
    </citation>
    <scope>NUCLEOTIDE SEQUENCE [LARGE SCALE GENOMIC DNA]</scope>
    <source>
        <strain evidence="2 3">GY 10110</strain>
    </source>
</reference>
<keyword evidence="1" id="KW-1133">Transmembrane helix</keyword>
<evidence type="ECO:0000313" key="3">
    <source>
        <dbReference type="Proteomes" id="UP000276770"/>
    </source>
</evidence>
<accession>A0A3L7K1J3</accession>
<name>A0A3L7K1J3_9BACI</name>
<feature type="transmembrane region" description="Helical" evidence="1">
    <location>
        <begin position="61"/>
        <end position="79"/>
    </location>
</feature>
<dbReference type="Proteomes" id="UP000276770">
    <property type="component" value="Unassembled WGS sequence"/>
</dbReference>
<gene>
    <name evidence="2" type="ORF">D9X91_08015</name>
</gene>
<comment type="caution">
    <text evidence="2">The sequence shown here is derived from an EMBL/GenBank/DDBJ whole genome shotgun (WGS) entry which is preliminary data.</text>
</comment>
<feature type="transmembrane region" description="Helical" evidence="1">
    <location>
        <begin position="36"/>
        <end position="55"/>
    </location>
</feature>
<keyword evidence="1" id="KW-0472">Membrane</keyword>
<dbReference type="InterPro" id="IPR058247">
    <property type="entry name" value="DUF1453"/>
</dbReference>
<dbReference type="Pfam" id="PF07301">
    <property type="entry name" value="DUF1453"/>
    <property type="match status" value="1"/>
</dbReference>
<keyword evidence="3" id="KW-1185">Reference proteome</keyword>
<protein>
    <recommendedName>
        <fullName evidence="4">DUF1453 family protein</fullName>
    </recommendedName>
</protein>
<evidence type="ECO:0008006" key="4">
    <source>
        <dbReference type="Google" id="ProtNLM"/>
    </source>
</evidence>
<keyword evidence="1" id="KW-0812">Transmembrane</keyword>
<dbReference type="AlphaFoldDB" id="A0A3L7K1J3"/>